<protein>
    <submittedName>
        <fullName evidence="2">Uncharacterized protein</fullName>
    </submittedName>
</protein>
<name>A0A2M4CVB9_ANODA</name>
<organism evidence="2">
    <name type="scientific">Anopheles darlingi</name>
    <name type="common">Mosquito</name>
    <dbReference type="NCBI Taxonomy" id="43151"/>
    <lineage>
        <taxon>Eukaryota</taxon>
        <taxon>Metazoa</taxon>
        <taxon>Ecdysozoa</taxon>
        <taxon>Arthropoda</taxon>
        <taxon>Hexapoda</taxon>
        <taxon>Insecta</taxon>
        <taxon>Pterygota</taxon>
        <taxon>Neoptera</taxon>
        <taxon>Endopterygota</taxon>
        <taxon>Diptera</taxon>
        <taxon>Nematocera</taxon>
        <taxon>Culicoidea</taxon>
        <taxon>Culicidae</taxon>
        <taxon>Anophelinae</taxon>
        <taxon>Anopheles</taxon>
    </lineage>
</organism>
<evidence type="ECO:0000313" key="2">
    <source>
        <dbReference type="EMBL" id="MBW69276.1"/>
    </source>
</evidence>
<proteinExistence type="predicted"/>
<keyword evidence="1" id="KW-1133">Transmembrane helix</keyword>
<feature type="transmembrane region" description="Helical" evidence="1">
    <location>
        <begin position="71"/>
        <end position="93"/>
    </location>
</feature>
<accession>A0A2M4CVB9</accession>
<reference evidence="2" key="1">
    <citation type="submission" date="2018-01" db="EMBL/GenBank/DDBJ databases">
        <title>An insight into the sialome of Amazonian anophelines.</title>
        <authorList>
            <person name="Ribeiro J.M."/>
            <person name="Scarpassa V."/>
            <person name="Calvo E."/>
        </authorList>
    </citation>
    <scope>NUCLEOTIDE SEQUENCE</scope>
</reference>
<evidence type="ECO:0000256" key="1">
    <source>
        <dbReference type="SAM" id="Phobius"/>
    </source>
</evidence>
<sequence>MKTMNVSLCHASSCCCRNVCPCRDWNWYHRYCSCADPDLCPCFPTTRTRICAYPYHSGYARCRAFFYGDRCAPLGFSVLVVFCVCRFVCPFLFCGLCYSWFSCLMMWCCDGLSACCCYCCLLRASPSLLVPV</sequence>
<dbReference type="AlphaFoldDB" id="A0A2M4CVB9"/>
<keyword evidence="1" id="KW-0472">Membrane</keyword>
<keyword evidence="1" id="KW-0812">Transmembrane</keyword>
<dbReference type="EMBL" id="GGFL01005098">
    <property type="protein sequence ID" value="MBW69276.1"/>
    <property type="molecule type" value="Transcribed_RNA"/>
</dbReference>